<dbReference type="PROSITE" id="PS50005">
    <property type="entry name" value="TPR"/>
    <property type="match status" value="1"/>
</dbReference>
<dbReference type="PANTHER" id="PTHR45586">
    <property type="entry name" value="TPR REPEAT-CONTAINING PROTEIN PA4667"/>
    <property type="match status" value="1"/>
</dbReference>
<sequence>MIRTVACSVLLLVASAPAPGATPRAPQSYPSEDALRRYAQARLLEERGATDEALGEYSRQVLADPRSVSGLVRLSELAARLGRASTSLDFARRALAVDSTSARAWWLLGSAEFNLGRAHEALASLARAVAADSTQADYVRTYARVAEQLDRFDLSAPAYRRAVELDWDDGESWFQLAAAEARRGRFEEARHALNEALAHNPIRPGVFFLQGWVAEGLGRGDEAIGHYREHLDLHDDDLVTRRRLVHLLARAGRWDEALAEARAVLRRAPEDAEAIEEAAELAFRAGRPDEAERLVARLDALAPADLPALARRVELLARNGRHEEGARRARAWTAEHPGDYRGPLLAGRALAIGGDVEGALSEALRARSLAPDSLAPRLLHGRILQNAKRWAEAASVWEEIAGRWPDLIPVRLDLAACRVELKDSAGAERAVRDILSRAPDHPTALNFLGYLLADENRNLDEAEDLIQRAVAKDPDNGAFVDSMGWLHYRRGRLAEARRELERAVELTDGDPIVREHLGDVYRDLGLRDLAREQYRKALEADSTAAGARRKLDGLR</sequence>
<evidence type="ECO:0000313" key="5">
    <source>
        <dbReference type="EMBL" id="HGZ43228.1"/>
    </source>
</evidence>
<organism evidence="5">
    <name type="scientific">Eiseniibacteriota bacterium</name>
    <dbReference type="NCBI Taxonomy" id="2212470"/>
    <lineage>
        <taxon>Bacteria</taxon>
        <taxon>Candidatus Eiseniibacteriota</taxon>
    </lineage>
</organism>
<dbReference type="PANTHER" id="PTHR45586:SF1">
    <property type="entry name" value="LIPOPOLYSACCHARIDE ASSEMBLY PROTEIN B"/>
    <property type="match status" value="1"/>
</dbReference>
<protein>
    <submittedName>
        <fullName evidence="5">Tetratricopeptide repeat protein</fullName>
    </submittedName>
</protein>
<evidence type="ECO:0000256" key="3">
    <source>
        <dbReference type="PROSITE-ProRule" id="PRU00339"/>
    </source>
</evidence>
<dbReference type="InterPro" id="IPR019734">
    <property type="entry name" value="TPR_rpt"/>
</dbReference>
<reference evidence="5" key="1">
    <citation type="journal article" date="2020" name="mSystems">
        <title>Genome- and Community-Level Interaction Insights into Carbon Utilization and Element Cycling Functions of Hydrothermarchaeota in Hydrothermal Sediment.</title>
        <authorList>
            <person name="Zhou Z."/>
            <person name="Liu Y."/>
            <person name="Xu W."/>
            <person name="Pan J."/>
            <person name="Luo Z.H."/>
            <person name="Li M."/>
        </authorList>
    </citation>
    <scope>NUCLEOTIDE SEQUENCE [LARGE SCALE GENOMIC DNA]</scope>
    <source>
        <strain evidence="5">SpSt-381</strain>
    </source>
</reference>
<dbReference type="Gene3D" id="1.25.40.10">
    <property type="entry name" value="Tetratricopeptide repeat domain"/>
    <property type="match status" value="2"/>
</dbReference>
<dbReference type="SMART" id="SM00028">
    <property type="entry name" value="TPR"/>
    <property type="match status" value="11"/>
</dbReference>
<accession>A0A832I2G8</accession>
<feature type="signal peptide" evidence="4">
    <location>
        <begin position="1"/>
        <end position="20"/>
    </location>
</feature>
<keyword evidence="1" id="KW-0677">Repeat</keyword>
<dbReference type="Pfam" id="PF14559">
    <property type="entry name" value="TPR_19"/>
    <property type="match status" value="1"/>
</dbReference>
<dbReference type="AlphaFoldDB" id="A0A832I2G8"/>
<dbReference type="SUPFAM" id="SSF48452">
    <property type="entry name" value="TPR-like"/>
    <property type="match status" value="2"/>
</dbReference>
<dbReference type="InterPro" id="IPR011990">
    <property type="entry name" value="TPR-like_helical_dom_sf"/>
</dbReference>
<dbReference type="InterPro" id="IPR051012">
    <property type="entry name" value="CellSynth/LPSAsmb/PSIAsmb"/>
</dbReference>
<comment type="caution">
    <text evidence="5">The sequence shown here is derived from an EMBL/GenBank/DDBJ whole genome shotgun (WGS) entry which is preliminary data.</text>
</comment>
<feature type="chain" id="PRO_5032958125" evidence="4">
    <location>
        <begin position="21"/>
        <end position="555"/>
    </location>
</feature>
<keyword evidence="4" id="KW-0732">Signal</keyword>
<dbReference type="Pfam" id="PF13432">
    <property type="entry name" value="TPR_16"/>
    <property type="match status" value="4"/>
</dbReference>
<feature type="repeat" description="TPR" evidence="3">
    <location>
        <begin position="170"/>
        <end position="203"/>
    </location>
</feature>
<evidence type="ECO:0000256" key="1">
    <source>
        <dbReference type="ARBA" id="ARBA00022737"/>
    </source>
</evidence>
<dbReference type="EMBL" id="DSQF01000016">
    <property type="protein sequence ID" value="HGZ43228.1"/>
    <property type="molecule type" value="Genomic_DNA"/>
</dbReference>
<name>A0A832I2G8_UNCEI</name>
<keyword evidence="2 3" id="KW-0802">TPR repeat</keyword>
<proteinExistence type="predicted"/>
<gene>
    <name evidence="5" type="ORF">ENR23_07355</name>
</gene>
<evidence type="ECO:0000256" key="2">
    <source>
        <dbReference type="ARBA" id="ARBA00022803"/>
    </source>
</evidence>
<evidence type="ECO:0000256" key="4">
    <source>
        <dbReference type="SAM" id="SignalP"/>
    </source>
</evidence>